<dbReference type="Proteomes" id="UP001174936">
    <property type="component" value="Unassembled WGS sequence"/>
</dbReference>
<accession>A0AA40CNY4</accession>
<keyword evidence="3" id="KW-1185">Reference proteome</keyword>
<feature type="region of interest" description="Disordered" evidence="1">
    <location>
        <begin position="304"/>
        <end position="333"/>
    </location>
</feature>
<feature type="compositionally biased region" description="Polar residues" evidence="1">
    <location>
        <begin position="322"/>
        <end position="331"/>
    </location>
</feature>
<feature type="region of interest" description="Disordered" evidence="1">
    <location>
        <begin position="63"/>
        <end position="157"/>
    </location>
</feature>
<dbReference type="AlphaFoldDB" id="A0AA40CNY4"/>
<protein>
    <submittedName>
        <fullName evidence="2">Uncharacterized protein</fullName>
    </submittedName>
</protein>
<evidence type="ECO:0000313" key="2">
    <source>
        <dbReference type="EMBL" id="KAK0645906.1"/>
    </source>
</evidence>
<feature type="compositionally biased region" description="Low complexity" evidence="1">
    <location>
        <begin position="196"/>
        <end position="210"/>
    </location>
</feature>
<reference evidence="2" key="1">
    <citation type="submission" date="2023-06" db="EMBL/GenBank/DDBJ databases">
        <title>Genome-scale phylogeny and comparative genomics of the fungal order Sordariales.</title>
        <authorList>
            <consortium name="Lawrence Berkeley National Laboratory"/>
            <person name="Hensen N."/>
            <person name="Bonometti L."/>
            <person name="Westerberg I."/>
            <person name="Brannstrom I.O."/>
            <person name="Guillou S."/>
            <person name="Cros-Aarteil S."/>
            <person name="Calhoun S."/>
            <person name="Haridas S."/>
            <person name="Kuo A."/>
            <person name="Mondo S."/>
            <person name="Pangilinan J."/>
            <person name="Riley R."/>
            <person name="Labutti K."/>
            <person name="Andreopoulos B."/>
            <person name="Lipzen A."/>
            <person name="Chen C."/>
            <person name="Yanf M."/>
            <person name="Daum C."/>
            <person name="Ng V."/>
            <person name="Clum A."/>
            <person name="Steindorff A."/>
            <person name="Ohm R."/>
            <person name="Martin F."/>
            <person name="Silar P."/>
            <person name="Natvig D."/>
            <person name="Lalanne C."/>
            <person name="Gautier V."/>
            <person name="Ament-Velasquez S.L."/>
            <person name="Kruys A."/>
            <person name="Hutchinson M.I."/>
            <person name="Powell A.J."/>
            <person name="Barry K."/>
            <person name="Miller A.N."/>
            <person name="Grigoriev I.V."/>
            <person name="Debuchy R."/>
            <person name="Gladieux P."/>
            <person name="Thoren M.H."/>
            <person name="Johannesson H."/>
        </authorList>
    </citation>
    <scope>NUCLEOTIDE SEQUENCE</scope>
    <source>
        <strain evidence="2">SMH2532-1</strain>
    </source>
</reference>
<feature type="compositionally biased region" description="Low complexity" evidence="1">
    <location>
        <begin position="129"/>
        <end position="153"/>
    </location>
</feature>
<feature type="region of interest" description="Disordered" evidence="1">
    <location>
        <begin position="189"/>
        <end position="237"/>
    </location>
</feature>
<proteinExistence type="predicted"/>
<organism evidence="2 3">
    <name type="scientific">Cercophora newfieldiana</name>
    <dbReference type="NCBI Taxonomy" id="92897"/>
    <lineage>
        <taxon>Eukaryota</taxon>
        <taxon>Fungi</taxon>
        <taxon>Dikarya</taxon>
        <taxon>Ascomycota</taxon>
        <taxon>Pezizomycotina</taxon>
        <taxon>Sordariomycetes</taxon>
        <taxon>Sordariomycetidae</taxon>
        <taxon>Sordariales</taxon>
        <taxon>Lasiosphaeriaceae</taxon>
        <taxon>Cercophora</taxon>
    </lineage>
</organism>
<dbReference type="EMBL" id="JAULSV010000004">
    <property type="protein sequence ID" value="KAK0645906.1"/>
    <property type="molecule type" value="Genomic_DNA"/>
</dbReference>
<feature type="compositionally biased region" description="Low complexity" evidence="1">
    <location>
        <begin position="72"/>
        <end position="81"/>
    </location>
</feature>
<name>A0AA40CNY4_9PEZI</name>
<gene>
    <name evidence="2" type="ORF">B0T16DRAFT_457891</name>
</gene>
<comment type="caution">
    <text evidence="2">The sequence shown here is derived from an EMBL/GenBank/DDBJ whole genome shotgun (WGS) entry which is preliminary data.</text>
</comment>
<evidence type="ECO:0000313" key="3">
    <source>
        <dbReference type="Proteomes" id="UP001174936"/>
    </source>
</evidence>
<sequence>MAAQGRPTAAPSLPAVDDANVPFSALFDNKDKSGFDLRTVEATAQLADRSIFVAPNGRRFLVESLPDDKNSAAAARAGGQPAPSPPASPATTRPAESRPSAAQAFGALLRNSLRRRPGSNASTRPPASPRGGRSPQSPITTPSPVSPASPTEPQFSTMASQINPNRFSATPLYWESDGGVQAAEALTDPYMGPRHSTSPGGSSSPVSPTTQLTPQSPAPPYGLNNRPDSTTIPPHIAGPSRHVTNFDYVNYTAQLNYQTQQSRQVSGPTPTGGLPSLMEYSSPMVSPRPGSDAYSPVDPPFYDHEKQSVSDQVGAVYPQPPRSSASGTSGLQPPIIAGPQVNYVNIGRTYSSGEVYDQLTPVVVHSEITHAPSHSSDGASTSRDNVLPGEIVLYDGPVKSAQTLNAPIFVDGQLKVFRNTLSNDLRFHCRIGHESETYWIKAVNAQLIPIYAYDPRFPNVVYIRDNESEKGNIYLQSAPGNGRPSGIYQFNRLKDLCDFQAKLTVEKVVLDITSVKLVKFSKDSRSHETHYTVRLQIWHEAELRKSSQSDVASFVTAGTALSGPMRDRLVASSSRLIIYLGRLGEYITLFITDDIELKVEGPTMVRLKPRKAGSFSKKGSRWQGIKAHIERKGSFEMAGLDIHGQPINPDLDSTYDLYKTFEIDFENSPSQDNFIRKWDEVMKERRQQRVRLNQIKEEMGQNVFSGPTAREIW</sequence>
<evidence type="ECO:0000256" key="1">
    <source>
        <dbReference type="SAM" id="MobiDB-lite"/>
    </source>
</evidence>